<dbReference type="PROSITE" id="PS50156">
    <property type="entry name" value="SSD"/>
    <property type="match status" value="1"/>
</dbReference>
<evidence type="ECO:0000256" key="6">
    <source>
        <dbReference type="ARBA" id="ARBA00022989"/>
    </source>
</evidence>
<dbReference type="PANTHER" id="PTHR45727">
    <property type="entry name" value="NPC INTRACELLULAR CHOLESTEROL TRANSPORTER 1"/>
    <property type="match status" value="1"/>
</dbReference>
<feature type="transmembrane region" description="Helical" evidence="11">
    <location>
        <begin position="1256"/>
        <end position="1281"/>
    </location>
</feature>
<evidence type="ECO:0000256" key="4">
    <source>
        <dbReference type="ARBA" id="ARBA00022692"/>
    </source>
</evidence>
<evidence type="ECO:0000313" key="14">
    <source>
        <dbReference type="Proteomes" id="UP001497453"/>
    </source>
</evidence>
<feature type="transmembrane region" description="Helical" evidence="11">
    <location>
        <begin position="363"/>
        <end position="389"/>
    </location>
</feature>
<proteinExistence type="inferred from homology"/>
<protein>
    <recommendedName>
        <fullName evidence="12">SSD domain-containing protein</fullName>
    </recommendedName>
</protein>
<dbReference type="SUPFAM" id="SSF82866">
    <property type="entry name" value="Multidrug efflux transporter AcrB transmembrane domain"/>
    <property type="match status" value="2"/>
</dbReference>
<dbReference type="InterPro" id="IPR053958">
    <property type="entry name" value="HMGCR/SNAP/NPC1-like_SSD"/>
</dbReference>
<reference evidence="14" key="1">
    <citation type="submission" date="2024-04" db="EMBL/GenBank/DDBJ databases">
        <authorList>
            <person name="Shaw F."/>
            <person name="Minotto A."/>
        </authorList>
    </citation>
    <scope>NUCLEOTIDE SEQUENCE [LARGE SCALE GENOMIC DNA]</scope>
</reference>
<dbReference type="Proteomes" id="UP001497453">
    <property type="component" value="Chromosome 2"/>
</dbReference>
<evidence type="ECO:0000256" key="11">
    <source>
        <dbReference type="SAM" id="Phobius"/>
    </source>
</evidence>
<keyword evidence="14" id="KW-1185">Reference proteome</keyword>
<evidence type="ECO:0000256" key="3">
    <source>
        <dbReference type="ARBA" id="ARBA00022448"/>
    </source>
</evidence>
<keyword evidence="8 11" id="KW-0472">Membrane</keyword>
<evidence type="ECO:0000256" key="1">
    <source>
        <dbReference type="ARBA" id="ARBA00004141"/>
    </source>
</evidence>
<dbReference type="PANTHER" id="PTHR45727:SF2">
    <property type="entry name" value="NPC INTRACELLULAR CHOLESTEROL TRANSPORTER 1"/>
    <property type="match status" value="1"/>
</dbReference>
<dbReference type="Pfam" id="PF12349">
    <property type="entry name" value="Sterol-sensing"/>
    <property type="match status" value="2"/>
</dbReference>
<keyword evidence="10" id="KW-0325">Glycoprotein</keyword>
<comment type="similarity">
    <text evidence="2">Belongs to the patched family.</text>
</comment>
<feature type="transmembrane region" description="Helical" evidence="11">
    <location>
        <begin position="740"/>
        <end position="762"/>
    </location>
</feature>
<feature type="transmembrane region" description="Helical" evidence="11">
    <location>
        <begin position="1207"/>
        <end position="1224"/>
    </location>
</feature>
<evidence type="ECO:0000256" key="5">
    <source>
        <dbReference type="ARBA" id="ARBA00022729"/>
    </source>
</evidence>
<organism evidence="13 14">
    <name type="scientific">Somion occarium</name>
    <dbReference type="NCBI Taxonomy" id="3059160"/>
    <lineage>
        <taxon>Eukaryota</taxon>
        <taxon>Fungi</taxon>
        <taxon>Dikarya</taxon>
        <taxon>Basidiomycota</taxon>
        <taxon>Agaricomycotina</taxon>
        <taxon>Agaricomycetes</taxon>
        <taxon>Polyporales</taxon>
        <taxon>Cerrenaceae</taxon>
        <taxon>Somion</taxon>
    </lineage>
</organism>
<keyword evidence="6 11" id="KW-1133">Transmembrane helix</keyword>
<feature type="domain" description="SSD" evidence="12">
    <location>
        <begin position="628"/>
        <end position="885"/>
    </location>
</feature>
<comment type="subcellular location">
    <subcellularLocation>
        <location evidence="1">Membrane</location>
        <topology evidence="1">Multi-pass membrane protein</topology>
    </subcellularLocation>
</comment>
<evidence type="ECO:0000259" key="12">
    <source>
        <dbReference type="PROSITE" id="PS50156"/>
    </source>
</evidence>
<feature type="transmembrane region" description="Helical" evidence="11">
    <location>
        <begin position="1231"/>
        <end position="1250"/>
    </location>
</feature>
<feature type="transmembrane region" description="Helical" evidence="11">
    <location>
        <begin position="860"/>
        <end position="885"/>
    </location>
</feature>
<keyword evidence="3" id="KW-0813">Transport</keyword>
<feature type="transmembrane region" description="Helical" evidence="11">
    <location>
        <begin position="250"/>
        <end position="271"/>
    </location>
</feature>
<feature type="transmembrane region" description="Helical" evidence="11">
    <location>
        <begin position="937"/>
        <end position="958"/>
    </location>
</feature>
<keyword evidence="5" id="KW-0732">Signal</keyword>
<keyword evidence="7" id="KW-0445">Lipid transport</keyword>
<feature type="transmembrane region" description="Helical" evidence="11">
    <location>
        <begin position="1302"/>
        <end position="1323"/>
    </location>
</feature>
<evidence type="ECO:0000256" key="7">
    <source>
        <dbReference type="ARBA" id="ARBA00023055"/>
    </source>
</evidence>
<dbReference type="Pfam" id="PF22314">
    <property type="entry name" value="NPC1_MLD"/>
    <property type="match status" value="1"/>
</dbReference>
<dbReference type="Pfam" id="PF16414">
    <property type="entry name" value="NPC1_N"/>
    <property type="match status" value="1"/>
</dbReference>
<evidence type="ECO:0000256" key="8">
    <source>
        <dbReference type="ARBA" id="ARBA00023136"/>
    </source>
</evidence>
<evidence type="ECO:0000256" key="10">
    <source>
        <dbReference type="ARBA" id="ARBA00023180"/>
    </source>
</evidence>
<feature type="transmembrane region" description="Helical" evidence="11">
    <location>
        <begin position="631"/>
        <end position="653"/>
    </location>
</feature>
<evidence type="ECO:0000256" key="2">
    <source>
        <dbReference type="ARBA" id="ARBA00005585"/>
    </source>
</evidence>
<dbReference type="EMBL" id="OZ037945">
    <property type="protein sequence ID" value="CAL1700900.1"/>
    <property type="molecule type" value="Genomic_DNA"/>
</dbReference>
<dbReference type="InterPro" id="IPR000731">
    <property type="entry name" value="SSD"/>
</dbReference>
<accession>A0ABP1CZ33</accession>
<sequence>MSSQYVGTTRYADREGRCAMRDSCGKKSIIGKPLPCPTHEAASEDDVDRDLLVSLCGAEYTEGPTCCNTGQVEVLRDNLNRAETMLSSCPACRNNFRAFWCNFTCSPNQATFLNVTSTQKTMTGQTAVKSVEFHVSERFGEGFYDSCKNIQVGATNGYAMDLIGGGAKNYSAFFKFMGDEKDMGSPFQINFPAEVPAEMTPLNTTPRNCWDNDLASRCACIDCPSICPALPPVPAPGAEPSCHVGRLSCLSFVLILAYGLAAVSFIAGYVIQATLRRRKERSYERVALSADAASEPPFSPRLHPRGLVGASSLAHHVDGDESTGTHSDSRNLGRGASLLDPIETVQPRQYRLNNAIRRIFYKLGLYCASSPWLTFAVTFTIVGILNLGWKYFSVETDPVRLWVSPDSDSKLQKDYFDEHFGPFYRTEQIFVTSSQVAPSILNTSNFSTKETKPPILSWDHLKYWFGIEADIRSLRSQPNGYTLDDVCFKPAGEDGFCVVQSVAAWFENDLSSYDPNTWKDHLLTCARSPVECLPEFQQPLGPEYILGGIPENEDGSKRYLDSQALVINYVVSDSLDEEVQAKAMEWEFALREYLTDLSGRIQVEAGLELAWSTGVSLEEELNKSTNTDVRIVVLSYLAMFFYVSLTLGSGSAVGREEEGVISSVRLWAANLSKLFKKESGSSSSTLSIDSRNTPTFFPRLPRKLFLGSKFSLGLFGIALVILSVSTSVGFFSFVGVKVTLIIAEVIPFLVLAVGVDNVFILVHELDRQNLLHGPNASVTANYGYTTPISPSLSRNRSQFDSAQSHDDSVDAASMPLYLSAEERVARTLAKMGPSILLSTVTETVAFALGALVPMPAVRNFALYAAGSVLINAMMQVTVFISALTLDLRRVEASRVDCFPCIRLPSRIQLLEPPGPSSGLSLLAQFIRRRYAPFLLKPAVKGAVLLIFSGFFVGSIISIQHIQLGLDQRLALPSDSYLIPYFNSLYDYLEIGPPVYFVTRDVDVTERQEQRELCGRFTTCDDMSVTNRLEAERKRPESSFIAQPAASWIDDFFNWLDPNQSRCCRVRRRNPSVFCSGRESDRVCRPCYEGHEPEWNITMEGLPEGPEFMLYLQQWLKSPTTEECMLAGRASFGSALSLDPDADTVVASHFRTFHTPLKSQDDFINSFRAAHRIAEEISEQTGVSVFPYSLHYVFFDQYAHIVAITQQILGLGLASVLIVTALLLGSWRTGTIVTGVVGMTVVTIMGVMGIWDINLNAISLVNLVISLGIAVEFCAHVARAFMSAGSGLPIDHPAGQKERDERMWTALVDVGPSVLSGITFTKLIGMSVLALTRSKILEIYYFRMWFTLIISGALHGLVLLPVVLSLAGGPGFPLQEADEEWMSHAIRNDYEYTSVERIEFTSNANTYATLCRPFLADDDSTTSD</sequence>
<dbReference type="InterPro" id="IPR032190">
    <property type="entry name" value="NPC1_N"/>
</dbReference>
<name>A0ABP1CZ33_9APHY</name>
<feature type="transmembrane region" description="Helical" evidence="11">
    <location>
        <begin position="835"/>
        <end position="854"/>
    </location>
</feature>
<keyword evidence="9" id="KW-1015">Disulfide bond</keyword>
<gene>
    <name evidence="13" type="ORF">GFSPODELE1_LOCUS3334</name>
</gene>
<evidence type="ECO:0000313" key="13">
    <source>
        <dbReference type="EMBL" id="CAL1700900.1"/>
    </source>
</evidence>
<evidence type="ECO:0000256" key="9">
    <source>
        <dbReference type="ARBA" id="ARBA00023157"/>
    </source>
</evidence>
<dbReference type="InterPro" id="IPR053956">
    <property type="entry name" value="NPC1_MLD"/>
</dbReference>
<keyword evidence="4 11" id="KW-0812">Transmembrane</keyword>
<feature type="transmembrane region" description="Helical" evidence="11">
    <location>
        <begin position="712"/>
        <end position="734"/>
    </location>
</feature>
<feature type="transmembrane region" description="Helical" evidence="11">
    <location>
        <begin position="1343"/>
        <end position="1366"/>
    </location>
</feature>
<dbReference type="Gene3D" id="1.20.1640.10">
    <property type="entry name" value="Multidrug efflux transporter AcrB transmembrane domain"/>
    <property type="match status" value="2"/>
</dbReference>